<dbReference type="GO" id="GO:0003676">
    <property type="term" value="F:nucleic acid binding"/>
    <property type="evidence" value="ECO:0007669"/>
    <property type="project" value="InterPro"/>
</dbReference>
<comment type="catalytic activity">
    <reaction evidence="7">
        <text>L-lysyl-[histone] + S-adenosyl-L-methionine = N(6)-methyl-L-lysyl-[histone] + S-adenosyl-L-homocysteine + H(+)</text>
        <dbReference type="Rhea" id="RHEA:10024"/>
        <dbReference type="Rhea" id="RHEA-COMP:9845"/>
        <dbReference type="Rhea" id="RHEA-COMP:9846"/>
        <dbReference type="ChEBI" id="CHEBI:15378"/>
        <dbReference type="ChEBI" id="CHEBI:29969"/>
        <dbReference type="ChEBI" id="CHEBI:57856"/>
        <dbReference type="ChEBI" id="CHEBI:59789"/>
        <dbReference type="ChEBI" id="CHEBI:61929"/>
    </reaction>
    <physiologicalReaction direction="left-to-right" evidence="7">
        <dbReference type="Rhea" id="RHEA:10025"/>
    </physiologicalReaction>
</comment>
<organism evidence="18 19">
    <name type="scientific">Pleurodeles waltl</name>
    <name type="common">Iberian ribbed newt</name>
    <dbReference type="NCBI Taxonomy" id="8319"/>
    <lineage>
        <taxon>Eukaryota</taxon>
        <taxon>Metazoa</taxon>
        <taxon>Chordata</taxon>
        <taxon>Craniata</taxon>
        <taxon>Vertebrata</taxon>
        <taxon>Euteleostomi</taxon>
        <taxon>Amphibia</taxon>
        <taxon>Batrachia</taxon>
        <taxon>Caudata</taxon>
        <taxon>Salamandroidea</taxon>
        <taxon>Salamandridae</taxon>
        <taxon>Pleurodelinae</taxon>
        <taxon>Pleurodeles</taxon>
    </lineage>
</organism>
<comment type="caution">
    <text evidence="18">The sequence shown here is derived from an EMBL/GenBank/DDBJ whole genome shotgun (WGS) entry which is preliminary data.</text>
</comment>
<accession>A0AAV7SGM1</accession>
<keyword evidence="3" id="KW-0489">Methyltransferase</keyword>
<evidence type="ECO:0000256" key="2">
    <source>
        <dbReference type="ARBA" id="ARBA00006149"/>
    </source>
</evidence>
<dbReference type="CDD" id="cd02440">
    <property type="entry name" value="AdoMet_MTases"/>
    <property type="match status" value="1"/>
</dbReference>
<feature type="domain" description="Methyltransferase small" evidence="17">
    <location>
        <begin position="28"/>
        <end position="124"/>
    </location>
</feature>
<evidence type="ECO:0000256" key="9">
    <source>
        <dbReference type="ARBA" id="ARBA00053180"/>
    </source>
</evidence>
<evidence type="ECO:0000256" key="14">
    <source>
        <dbReference type="ARBA" id="ARBA00083337"/>
    </source>
</evidence>
<dbReference type="InterPro" id="IPR004557">
    <property type="entry name" value="PrmC-related"/>
</dbReference>
<comment type="function">
    <text evidence="9">Methyltransferase that can methylate proteins and, to a lower extent, arsenic. Catalytic subunit of a heterodimer with TRMT112, which monomethylates 'Lys-12' of histone H4 (H4K12me1), a modification present at the promoters of numerous genes encoding cell cycle regulators. Catalytic subunit of a heterodimer with TRMT112, which catalyzes N5-methylation of Glu residue of proteins with a Gly-Gln-Xaa-Xaa-Xaa-Arg motif. Methylates ETF1 on 'Gln-185'; ETF1 needs to be complexed to ERF3 in its GTP-bound form to be efficiently methylated. May also play a role in the modulation of arsenic-induced toxicity by mediating the conversion of monomethylarsonous acid (3+) into the less toxic dimethylarsonic acid. It however only plays a limited role in arsenic metabolism compared with AS3MT.</text>
</comment>
<evidence type="ECO:0000256" key="13">
    <source>
        <dbReference type="ARBA" id="ARBA00080992"/>
    </source>
</evidence>
<dbReference type="GO" id="GO:0036009">
    <property type="term" value="F:protein-glutamine N-methyltransferase activity"/>
    <property type="evidence" value="ECO:0007669"/>
    <property type="project" value="UniProtKB-ARBA"/>
</dbReference>
<evidence type="ECO:0000256" key="10">
    <source>
        <dbReference type="ARBA" id="ARBA00062344"/>
    </source>
</evidence>
<keyword evidence="4" id="KW-0808">Transferase</keyword>
<dbReference type="AlphaFoldDB" id="A0AAV7SGM1"/>
<dbReference type="GO" id="GO:0032259">
    <property type="term" value="P:methylation"/>
    <property type="evidence" value="ECO:0007669"/>
    <property type="project" value="UniProtKB-KW"/>
</dbReference>
<dbReference type="SUPFAM" id="SSF53335">
    <property type="entry name" value="S-adenosyl-L-methionine-dependent methyltransferases"/>
    <property type="match status" value="1"/>
</dbReference>
<evidence type="ECO:0000256" key="12">
    <source>
        <dbReference type="ARBA" id="ARBA00076540"/>
    </source>
</evidence>
<evidence type="ECO:0000256" key="3">
    <source>
        <dbReference type="ARBA" id="ARBA00022603"/>
    </source>
</evidence>
<dbReference type="PANTHER" id="PTHR45875">
    <property type="entry name" value="METHYLTRANSFERASE N6AMT1"/>
    <property type="match status" value="1"/>
</dbReference>
<dbReference type="GO" id="GO:0005634">
    <property type="term" value="C:nucleus"/>
    <property type="evidence" value="ECO:0007669"/>
    <property type="project" value="UniProtKB-SubCell"/>
</dbReference>
<evidence type="ECO:0000256" key="4">
    <source>
        <dbReference type="ARBA" id="ARBA00022679"/>
    </source>
</evidence>
<dbReference type="PANTHER" id="PTHR45875:SF1">
    <property type="entry name" value="METHYLTRANSFERASE N6AMT1"/>
    <property type="match status" value="1"/>
</dbReference>
<dbReference type="NCBIfam" id="TIGR00537">
    <property type="entry name" value="hemK_rel_arch"/>
    <property type="match status" value="1"/>
</dbReference>
<dbReference type="InterPro" id="IPR052190">
    <property type="entry name" value="Euk-Arch_PrmC-MTase"/>
</dbReference>
<evidence type="ECO:0000256" key="1">
    <source>
        <dbReference type="ARBA" id="ARBA00004123"/>
    </source>
</evidence>
<comment type="catalytic activity">
    <reaction evidence="8">
        <text>methylarsonous acid + S-adenosyl-L-methionine = dimethylarsinate + S-adenosyl-L-homocysteine + 2 H(+)</text>
        <dbReference type="Rhea" id="RHEA:11684"/>
        <dbReference type="ChEBI" id="CHEBI:15378"/>
        <dbReference type="ChEBI" id="CHEBI:16223"/>
        <dbReference type="ChEBI" id="CHEBI:17826"/>
        <dbReference type="ChEBI" id="CHEBI:57856"/>
        <dbReference type="ChEBI" id="CHEBI:59789"/>
    </reaction>
</comment>
<proteinExistence type="inferred from homology"/>
<comment type="subunit">
    <text evidence="10">Heterodimer; heterodimerization with TRMT112 is required for S-adenosyl-L-methionine-binding.</text>
</comment>
<reference evidence="18" key="1">
    <citation type="journal article" date="2022" name="bioRxiv">
        <title>Sequencing and chromosome-scale assembly of the giantPleurodeles waltlgenome.</title>
        <authorList>
            <person name="Brown T."/>
            <person name="Elewa A."/>
            <person name="Iarovenko S."/>
            <person name="Subramanian E."/>
            <person name="Araus A.J."/>
            <person name="Petzold A."/>
            <person name="Susuki M."/>
            <person name="Suzuki K.-i.T."/>
            <person name="Hayashi T."/>
            <person name="Toyoda A."/>
            <person name="Oliveira C."/>
            <person name="Osipova E."/>
            <person name="Leigh N.D."/>
            <person name="Simon A."/>
            <person name="Yun M.H."/>
        </authorList>
    </citation>
    <scope>NUCLEOTIDE SEQUENCE</scope>
    <source>
        <strain evidence="18">20211129_DDA</strain>
        <tissue evidence="18">Liver</tissue>
    </source>
</reference>
<dbReference type="GO" id="GO:0035657">
    <property type="term" value="C:eRF1 methyltransferase complex"/>
    <property type="evidence" value="ECO:0007669"/>
    <property type="project" value="TreeGrafter"/>
</dbReference>
<dbReference type="Pfam" id="PF05175">
    <property type="entry name" value="MTS"/>
    <property type="match status" value="1"/>
</dbReference>
<dbReference type="InterPro" id="IPR029063">
    <property type="entry name" value="SAM-dependent_MTases_sf"/>
</dbReference>
<name>A0AAV7SGM1_PLEWA</name>
<keyword evidence="19" id="KW-1185">Reference proteome</keyword>
<dbReference type="EMBL" id="JANPWB010000008">
    <property type="protein sequence ID" value="KAJ1163223.1"/>
    <property type="molecule type" value="Genomic_DNA"/>
</dbReference>
<dbReference type="Proteomes" id="UP001066276">
    <property type="component" value="Chromosome 4_2"/>
</dbReference>
<evidence type="ECO:0000256" key="15">
    <source>
        <dbReference type="ARBA" id="ARBA00093624"/>
    </source>
</evidence>
<comment type="similarity">
    <text evidence="2">Belongs to the eukaryotic/archaeal PrmC-related family.</text>
</comment>
<evidence type="ECO:0000259" key="17">
    <source>
        <dbReference type="Pfam" id="PF05175"/>
    </source>
</evidence>
<evidence type="ECO:0000313" key="18">
    <source>
        <dbReference type="EMBL" id="KAJ1163223.1"/>
    </source>
</evidence>
<evidence type="ECO:0000256" key="6">
    <source>
        <dbReference type="ARBA" id="ARBA00023242"/>
    </source>
</evidence>
<keyword evidence="5" id="KW-0949">S-adenosyl-L-methionine</keyword>
<dbReference type="InterPro" id="IPR002052">
    <property type="entry name" value="DNA_methylase_N6_adenine_CS"/>
</dbReference>
<comment type="subcellular location">
    <subcellularLocation>
        <location evidence="1">Nucleus</location>
    </subcellularLocation>
</comment>
<evidence type="ECO:0000313" key="19">
    <source>
        <dbReference type="Proteomes" id="UP001066276"/>
    </source>
</evidence>
<dbReference type="FunFam" id="3.40.50.150:FF:000077">
    <property type="entry name" value="HemK methyltransferase family member 2"/>
    <property type="match status" value="1"/>
</dbReference>
<evidence type="ECO:0000256" key="8">
    <source>
        <dbReference type="ARBA" id="ARBA00050903"/>
    </source>
</evidence>
<evidence type="ECO:0000256" key="7">
    <source>
        <dbReference type="ARBA" id="ARBA00048619"/>
    </source>
</evidence>
<sequence>MYPTPLYSHVGEEPFTNVYVPSEDTFILIDALEKDAKHIQQSVEICLEVGSGSGLVSTFLATVVGPNALYLCTDINNEATACSVETALRNKVHIQPIVTDLVKGLLPRLHGIVDLLIFNPPYVTTPPEELGTSDLTASWAGGKNGREVMDRFFPFVPELLSDRGLFYLVTLEENNPGDVIKCMQELGLQGTVALSRQAGRERLSVLKFSRSS</sequence>
<dbReference type="InterPro" id="IPR007848">
    <property type="entry name" value="Small_mtfrase_dom"/>
</dbReference>
<dbReference type="Gene3D" id="3.40.50.150">
    <property type="entry name" value="Vaccinia Virus protein VP39"/>
    <property type="match status" value="1"/>
</dbReference>
<dbReference type="PROSITE" id="PS00092">
    <property type="entry name" value="N6_MTASE"/>
    <property type="match status" value="1"/>
</dbReference>
<evidence type="ECO:0000256" key="5">
    <source>
        <dbReference type="ARBA" id="ARBA00022691"/>
    </source>
</evidence>
<keyword evidence="6" id="KW-0539">Nucleus</keyword>
<evidence type="ECO:0000256" key="11">
    <source>
        <dbReference type="ARBA" id="ARBA00075330"/>
    </source>
</evidence>
<evidence type="ECO:0000256" key="16">
    <source>
        <dbReference type="ARBA" id="ARBA00093667"/>
    </source>
</evidence>
<gene>
    <name evidence="18" type="ORF">NDU88_003686</name>
</gene>
<protein>
    <recommendedName>
        <fullName evidence="15">Methyltransferase HEMK2</fullName>
    </recommendedName>
    <alternativeName>
        <fullName evidence="14">HemK methyltransferase family member 2</fullName>
    </alternativeName>
    <alternativeName>
        <fullName evidence="12">Lysine N-methyltransferase 9</fullName>
    </alternativeName>
    <alternativeName>
        <fullName evidence="11">Methylarsonite methyltransferase N6AMT1</fullName>
    </alternativeName>
    <alternativeName>
        <fullName evidence="16">Methyltransferase N6AMT1</fullName>
    </alternativeName>
    <alternativeName>
        <fullName evidence="13">Protein N(5)-glutamine methyltransferase</fullName>
    </alternativeName>
</protein>